<dbReference type="RefSeq" id="WP_075065647.1">
    <property type="nucleotide sequence ID" value="NZ_LKAJ02000001.1"/>
</dbReference>
<evidence type="ECO:0000313" key="2">
    <source>
        <dbReference type="EMBL" id="MCS5710486.1"/>
    </source>
</evidence>
<reference evidence="2" key="2">
    <citation type="journal article" date="2016" name="Genome Announc.">
        <title>Draft Genome Sequences of Two Novel Amoeba-Resistant Intranuclear Bacteria, 'Candidatus Berkiella cookevillensis' and 'Candidatus Berkiella aquae'.</title>
        <authorList>
            <person name="Mehari Y.T."/>
            <person name="Arivett B.A."/>
            <person name="Farone A.L."/>
            <person name="Gunderson J.H."/>
            <person name="Farone M.B."/>
        </authorList>
    </citation>
    <scope>NUCLEOTIDE SEQUENCE</scope>
    <source>
        <strain evidence="2">HT99</strain>
    </source>
</reference>
<organism evidence="1">
    <name type="scientific">Candidatus Berkiella aquae</name>
    <dbReference type="NCBI Taxonomy" id="295108"/>
    <lineage>
        <taxon>Bacteria</taxon>
        <taxon>Pseudomonadati</taxon>
        <taxon>Pseudomonadota</taxon>
        <taxon>Gammaproteobacteria</taxon>
        <taxon>Candidatus Berkiellales</taxon>
        <taxon>Candidatus Berkiellaceae</taxon>
        <taxon>Candidatus Berkiella</taxon>
    </lineage>
</organism>
<reference evidence="2" key="3">
    <citation type="submission" date="2021-06" db="EMBL/GenBank/DDBJ databases">
        <title>Genomic Description and Analysis of Intracellular Bacteria, Candidatus Berkiella cookevillensis and Candidatus Berkiella aquae.</title>
        <authorList>
            <person name="Kidane D.T."/>
            <person name="Mehari Y.T."/>
            <person name="Rice F.C."/>
            <person name="Arivett B.A."/>
            <person name="Farone A.L."/>
            <person name="Berk S.G."/>
            <person name="Farone M.B."/>
        </authorList>
    </citation>
    <scope>NUCLEOTIDE SEQUENCE</scope>
    <source>
        <strain evidence="2">HT99</strain>
    </source>
</reference>
<gene>
    <name evidence="2" type="ORF">HT99x_003515</name>
    <name evidence="1" type="ORF">HT99x_01016</name>
</gene>
<proteinExistence type="predicted"/>
<dbReference type="Proteomes" id="UP000051497">
    <property type="component" value="Unassembled WGS sequence"/>
</dbReference>
<evidence type="ECO:0000313" key="3">
    <source>
        <dbReference type="Proteomes" id="UP000051497"/>
    </source>
</evidence>
<accession>A0A0Q9YM62</accession>
<keyword evidence="3" id="KW-1185">Reference proteome</keyword>
<reference evidence="1" key="1">
    <citation type="submission" date="2015-09" db="EMBL/GenBank/DDBJ databases">
        <title>Draft Genome Sequences of Two Novel Amoeba-resistant Intranuclear Bacteria, Candidatus Berkiella cookevillensis and Candidatus Berkiella aquae.</title>
        <authorList>
            <person name="Mehari Y.T."/>
            <person name="Arivett B.A."/>
            <person name="Farone A.L."/>
            <person name="Gunderson J.H."/>
            <person name="Farone M.B."/>
        </authorList>
    </citation>
    <scope>NUCLEOTIDE SEQUENCE [LARGE SCALE GENOMIC DNA]</scope>
    <source>
        <strain evidence="1">HT99</strain>
    </source>
</reference>
<dbReference type="EMBL" id="LKAJ02000001">
    <property type="protein sequence ID" value="MCS5710486.1"/>
    <property type="molecule type" value="Genomic_DNA"/>
</dbReference>
<dbReference type="AlphaFoldDB" id="A0A0Q9YM62"/>
<evidence type="ECO:0000313" key="1">
    <source>
        <dbReference type="EMBL" id="KRG21823.1"/>
    </source>
</evidence>
<comment type="caution">
    <text evidence="1">The sequence shown here is derived from an EMBL/GenBank/DDBJ whole genome shotgun (WGS) entry which is preliminary data.</text>
</comment>
<name>A0A0Q9YM62_9GAMM</name>
<protein>
    <submittedName>
        <fullName evidence="1">Uncharacterized protein</fullName>
    </submittedName>
</protein>
<dbReference type="EMBL" id="LKAJ01000003">
    <property type="protein sequence ID" value="KRG21823.1"/>
    <property type="molecule type" value="Genomic_DNA"/>
</dbReference>
<sequence length="106" mass="12193">MLACFRRHKQNDKKQSTDTLCTIIHYKKDEIPHALMIYGGPGDSITLTNEEYLAIVKEVDVPMYVGASFEELTEKKILTSPTFQKILEELKERTPLQSPRATKRKP</sequence>